<evidence type="ECO:0000256" key="1">
    <source>
        <dbReference type="SAM" id="Phobius"/>
    </source>
</evidence>
<sequence>MSDTLNASAAAGSALIKIFGIPVLTGSLAAALGFMFMWPKTKKEAFSRFACSIFSSATAGPLAVVWLRSYKPDLFDSAKAIAVMAGTEEAVGFLFIAAPIMVAAGLPAWWIIGAFVKWFDNRRDKDIGQMGGDVIDLIKRGKELI</sequence>
<dbReference type="EMBL" id="JADOEL010000005">
    <property type="protein sequence ID" value="MBF8177650.1"/>
    <property type="molecule type" value="Genomic_DNA"/>
</dbReference>
<protein>
    <submittedName>
        <fullName evidence="2">Uncharacterized protein</fullName>
    </submittedName>
</protein>
<dbReference type="RefSeq" id="WP_195875242.1">
    <property type="nucleotide sequence ID" value="NZ_JADOEL010000005.1"/>
</dbReference>
<evidence type="ECO:0000313" key="3">
    <source>
        <dbReference type="Proteomes" id="UP000657372"/>
    </source>
</evidence>
<comment type="caution">
    <text evidence="2">The sequence shown here is derived from an EMBL/GenBank/DDBJ whole genome shotgun (WGS) entry which is preliminary data.</text>
</comment>
<feature type="transmembrane region" description="Helical" evidence="1">
    <location>
        <begin position="14"/>
        <end position="37"/>
    </location>
</feature>
<gene>
    <name evidence="2" type="ORF">IXC47_08160</name>
</gene>
<keyword evidence="1" id="KW-0472">Membrane</keyword>
<reference evidence="2 3" key="1">
    <citation type="submission" date="2020-11" db="EMBL/GenBank/DDBJ databases">
        <title>WGS of Herminiimonas contaminans strain Marseille-Q4544 isolated from planarians Schmidtea mediterranea.</title>
        <authorList>
            <person name="Kangale L."/>
        </authorList>
    </citation>
    <scope>NUCLEOTIDE SEQUENCE [LARGE SCALE GENOMIC DNA]</scope>
    <source>
        <strain evidence="2 3">Marseille-Q4544</strain>
    </source>
</reference>
<feature type="transmembrane region" description="Helical" evidence="1">
    <location>
        <begin position="90"/>
        <end position="116"/>
    </location>
</feature>
<keyword evidence="3" id="KW-1185">Reference proteome</keyword>
<name>A0ABS0ESH1_9BURK</name>
<proteinExistence type="predicted"/>
<feature type="transmembrane region" description="Helical" evidence="1">
    <location>
        <begin position="49"/>
        <end position="70"/>
    </location>
</feature>
<dbReference type="Proteomes" id="UP000657372">
    <property type="component" value="Unassembled WGS sequence"/>
</dbReference>
<keyword evidence="1" id="KW-0812">Transmembrane</keyword>
<keyword evidence="1" id="KW-1133">Transmembrane helix</keyword>
<accession>A0ABS0ESH1</accession>
<evidence type="ECO:0000313" key="2">
    <source>
        <dbReference type="EMBL" id="MBF8177650.1"/>
    </source>
</evidence>
<organism evidence="2 3">
    <name type="scientific">Herminiimonas contaminans</name>
    <dbReference type="NCBI Taxonomy" id="1111140"/>
    <lineage>
        <taxon>Bacteria</taxon>
        <taxon>Pseudomonadati</taxon>
        <taxon>Pseudomonadota</taxon>
        <taxon>Betaproteobacteria</taxon>
        <taxon>Burkholderiales</taxon>
        <taxon>Oxalobacteraceae</taxon>
        <taxon>Herminiimonas</taxon>
    </lineage>
</organism>